<proteinExistence type="predicted"/>
<keyword evidence="1" id="KW-0732">Signal</keyword>
<accession>A0A212FLP1</accession>
<evidence type="ECO:0000313" key="2">
    <source>
        <dbReference type="EMBL" id="OWR54651.1"/>
    </source>
</evidence>
<dbReference type="KEGG" id="dpl:KGM_200091"/>
<gene>
    <name evidence="2" type="ORF">KGM_200091</name>
</gene>
<feature type="signal peptide" evidence="1">
    <location>
        <begin position="1"/>
        <end position="20"/>
    </location>
</feature>
<evidence type="ECO:0000313" key="3">
    <source>
        <dbReference type="Proteomes" id="UP000007151"/>
    </source>
</evidence>
<dbReference type="InParanoid" id="A0A212FLP1"/>
<comment type="caution">
    <text evidence="2">The sequence shown here is derived from an EMBL/GenBank/DDBJ whole genome shotgun (WGS) entry which is preliminary data.</text>
</comment>
<reference evidence="2 3" key="1">
    <citation type="journal article" date="2011" name="Cell">
        <title>The monarch butterfly genome yields insights into long-distance migration.</title>
        <authorList>
            <person name="Zhan S."/>
            <person name="Merlin C."/>
            <person name="Boore J.L."/>
            <person name="Reppert S.M."/>
        </authorList>
    </citation>
    <scope>NUCLEOTIDE SEQUENCE [LARGE SCALE GENOMIC DNA]</scope>
    <source>
        <strain evidence="2">F-2</strain>
    </source>
</reference>
<evidence type="ECO:0000256" key="1">
    <source>
        <dbReference type="SAM" id="SignalP"/>
    </source>
</evidence>
<dbReference type="eggNOG" id="ENOG502T64S">
    <property type="taxonomic scope" value="Eukaryota"/>
</dbReference>
<dbReference type="EMBL" id="AGBW02007730">
    <property type="protein sequence ID" value="OWR54651.1"/>
    <property type="molecule type" value="Genomic_DNA"/>
</dbReference>
<dbReference type="AlphaFoldDB" id="A0A212FLP1"/>
<dbReference type="Proteomes" id="UP000007151">
    <property type="component" value="Unassembled WGS sequence"/>
</dbReference>
<sequence>MMLKSVFVCVLLVLVSFVLANPIKVTPPPEELVSIFNLEEPCVHQGGLCLLVDDCESSNLVHLPPRLLCPKQAHLGVVCCYVSQKYILIASSV</sequence>
<keyword evidence="3" id="KW-1185">Reference proteome</keyword>
<feature type="chain" id="PRO_5012984822" evidence="1">
    <location>
        <begin position="21"/>
        <end position="93"/>
    </location>
</feature>
<name>A0A212FLP1_DANPL</name>
<protein>
    <submittedName>
        <fullName evidence="2">Cold-related protein</fullName>
    </submittedName>
</protein>
<organism evidence="2 3">
    <name type="scientific">Danaus plexippus plexippus</name>
    <dbReference type="NCBI Taxonomy" id="278856"/>
    <lineage>
        <taxon>Eukaryota</taxon>
        <taxon>Metazoa</taxon>
        <taxon>Ecdysozoa</taxon>
        <taxon>Arthropoda</taxon>
        <taxon>Hexapoda</taxon>
        <taxon>Insecta</taxon>
        <taxon>Pterygota</taxon>
        <taxon>Neoptera</taxon>
        <taxon>Endopterygota</taxon>
        <taxon>Lepidoptera</taxon>
        <taxon>Glossata</taxon>
        <taxon>Ditrysia</taxon>
        <taxon>Papilionoidea</taxon>
        <taxon>Nymphalidae</taxon>
        <taxon>Danainae</taxon>
        <taxon>Danaini</taxon>
        <taxon>Danaina</taxon>
        <taxon>Danaus</taxon>
        <taxon>Danaus</taxon>
    </lineage>
</organism>